<evidence type="ECO:0000313" key="1">
    <source>
        <dbReference type="EMBL" id="KAH3661582.1"/>
    </source>
</evidence>
<dbReference type="OrthoDB" id="10555374at2759"/>
<dbReference type="GeneID" id="70238394"/>
<dbReference type="Proteomes" id="UP000769157">
    <property type="component" value="Unassembled WGS sequence"/>
</dbReference>
<dbReference type="EMBL" id="JAEUBE010000439">
    <property type="protein sequence ID" value="KAH3661582.1"/>
    <property type="molecule type" value="Genomic_DNA"/>
</dbReference>
<comment type="caution">
    <text evidence="1">The sequence shown here is derived from an EMBL/GenBank/DDBJ whole genome shotgun (WGS) entry which is preliminary data.</text>
</comment>
<organism evidence="1 2">
    <name type="scientific">Ogataea philodendri</name>
    <dbReference type="NCBI Taxonomy" id="1378263"/>
    <lineage>
        <taxon>Eukaryota</taxon>
        <taxon>Fungi</taxon>
        <taxon>Dikarya</taxon>
        <taxon>Ascomycota</taxon>
        <taxon>Saccharomycotina</taxon>
        <taxon>Pichiomycetes</taxon>
        <taxon>Pichiales</taxon>
        <taxon>Pichiaceae</taxon>
        <taxon>Ogataea</taxon>
    </lineage>
</organism>
<name>A0A9P8NY33_9ASCO</name>
<protein>
    <submittedName>
        <fullName evidence="1">Uncharacterized protein</fullName>
    </submittedName>
</protein>
<evidence type="ECO:0000313" key="2">
    <source>
        <dbReference type="Proteomes" id="UP000769157"/>
    </source>
</evidence>
<reference evidence="1" key="1">
    <citation type="journal article" date="2021" name="Open Biol.">
        <title>Shared evolutionary footprints suggest mitochondrial oxidative damage underlies multiple complex I losses in fungi.</title>
        <authorList>
            <person name="Schikora-Tamarit M.A."/>
            <person name="Marcet-Houben M."/>
            <person name="Nosek J."/>
            <person name="Gabaldon T."/>
        </authorList>
    </citation>
    <scope>NUCLEOTIDE SEQUENCE</scope>
    <source>
        <strain evidence="1">CBS6075</strain>
    </source>
</reference>
<proteinExistence type="predicted"/>
<accession>A0A9P8NY33</accession>
<reference evidence="1" key="2">
    <citation type="submission" date="2021-01" db="EMBL/GenBank/DDBJ databases">
        <authorList>
            <person name="Schikora-Tamarit M.A."/>
        </authorList>
    </citation>
    <scope>NUCLEOTIDE SEQUENCE</scope>
    <source>
        <strain evidence="1">CBS6075</strain>
    </source>
</reference>
<keyword evidence="2" id="KW-1185">Reference proteome</keyword>
<gene>
    <name evidence="1" type="ORF">OGAPHI_006430</name>
</gene>
<dbReference type="AlphaFoldDB" id="A0A9P8NY33"/>
<sequence length="184" mass="19929">MNKTMRIAHETGITLSEKDGTGTAIPATADKTEVVGVRRPSENTKEHPKKQTPRVNFDRIFLTVSFGALLSSLEKLETLVFVRVSDSKSSLSASSLAYSLLPGILTPSGPNFKVLAILEYMAICPPSLLFGPTLRTISAYLKMTMMVNSQKIQDAAPYTSLFVGLGLSLNMVESVYKGDVPMSP</sequence>
<dbReference type="RefSeq" id="XP_046058695.1">
    <property type="nucleotide sequence ID" value="XM_046207717.1"/>
</dbReference>